<evidence type="ECO:0000256" key="8">
    <source>
        <dbReference type="ARBA" id="ARBA00023286"/>
    </source>
</evidence>
<proteinExistence type="inferred from homology"/>
<evidence type="ECO:0000256" key="9">
    <source>
        <dbReference type="ARBA" id="ARBA00023303"/>
    </source>
</evidence>
<dbReference type="EMBL" id="BPLQ01007821">
    <property type="protein sequence ID" value="GIY32563.1"/>
    <property type="molecule type" value="Genomic_DNA"/>
</dbReference>
<sequence length="224" mass="25163">MSSNSKTLHKENGILGPPHFSTKGYDEKHPTKRNFSLGWRVAKSDNCFFEYYTPKIVLIKNIKVGILNRFVQLAIICYIIGYAIIYNKGYQDFSPIESSVTTKVKGVVYTNFSKNEFNDMIPDPEIYRRIWDTADYIVPPSENNAFFVVTNIVITSNQRQGRCAEDPTVPGAKCISDIDCQQGSPLVTGNGVLTGKCILSDVNSTLKVCEIYGWCPVERDVNPL</sequence>
<dbReference type="GO" id="GO:0004931">
    <property type="term" value="F:extracellularly ATP-gated monoatomic cation channel activity"/>
    <property type="evidence" value="ECO:0007669"/>
    <property type="project" value="TreeGrafter"/>
</dbReference>
<reference evidence="12 13" key="1">
    <citation type="submission" date="2021-06" db="EMBL/GenBank/DDBJ databases">
        <title>Caerostris darwini draft genome.</title>
        <authorList>
            <person name="Kono N."/>
            <person name="Arakawa K."/>
        </authorList>
    </citation>
    <scope>NUCLEOTIDE SEQUENCE [LARGE SCALE GENOMIC DNA]</scope>
</reference>
<dbReference type="InterPro" id="IPR059116">
    <property type="entry name" value="P2X_receptor"/>
</dbReference>
<keyword evidence="13" id="KW-1185">Reference proteome</keyword>
<protein>
    <submittedName>
        <fullName evidence="12">P2X purinoceptor 4</fullName>
    </submittedName>
</protein>
<evidence type="ECO:0000313" key="13">
    <source>
        <dbReference type="Proteomes" id="UP001054837"/>
    </source>
</evidence>
<dbReference type="InterPro" id="IPR027309">
    <property type="entry name" value="P2X_extracellular_dom_sf"/>
</dbReference>
<keyword evidence="5 11" id="KW-1133">Transmembrane helix</keyword>
<comment type="caution">
    <text evidence="12">The sequence shown here is derived from an EMBL/GenBank/DDBJ whole genome shotgun (WGS) entry which is preliminary data.</text>
</comment>
<gene>
    <name evidence="12" type="primary">P2RX4</name>
    <name evidence="12" type="ORF">CDAR_302211</name>
</gene>
<evidence type="ECO:0000256" key="2">
    <source>
        <dbReference type="ARBA" id="ARBA00009848"/>
    </source>
</evidence>
<comment type="similarity">
    <text evidence="2">Belongs to the P2X receptor family.</text>
</comment>
<evidence type="ECO:0000256" key="5">
    <source>
        <dbReference type="ARBA" id="ARBA00022989"/>
    </source>
</evidence>
<dbReference type="GO" id="GO:0016020">
    <property type="term" value="C:membrane"/>
    <property type="evidence" value="ECO:0007669"/>
    <property type="project" value="TreeGrafter"/>
</dbReference>
<keyword evidence="7 11" id="KW-0472">Membrane</keyword>
<organism evidence="12 13">
    <name type="scientific">Caerostris darwini</name>
    <dbReference type="NCBI Taxonomy" id="1538125"/>
    <lineage>
        <taxon>Eukaryota</taxon>
        <taxon>Metazoa</taxon>
        <taxon>Ecdysozoa</taxon>
        <taxon>Arthropoda</taxon>
        <taxon>Chelicerata</taxon>
        <taxon>Arachnida</taxon>
        <taxon>Araneae</taxon>
        <taxon>Araneomorphae</taxon>
        <taxon>Entelegynae</taxon>
        <taxon>Araneoidea</taxon>
        <taxon>Araneidae</taxon>
        <taxon>Caerostris</taxon>
    </lineage>
</organism>
<dbReference type="GO" id="GO:0098794">
    <property type="term" value="C:postsynapse"/>
    <property type="evidence" value="ECO:0007669"/>
    <property type="project" value="GOC"/>
</dbReference>
<keyword evidence="9" id="KW-0407">Ion channel</keyword>
<dbReference type="GO" id="GO:0070588">
    <property type="term" value="P:calcium ion transmembrane transport"/>
    <property type="evidence" value="ECO:0007669"/>
    <property type="project" value="TreeGrafter"/>
</dbReference>
<keyword evidence="3" id="KW-0813">Transport</keyword>
<evidence type="ECO:0000256" key="11">
    <source>
        <dbReference type="SAM" id="Phobius"/>
    </source>
</evidence>
<evidence type="ECO:0000313" key="12">
    <source>
        <dbReference type="EMBL" id="GIY32563.1"/>
    </source>
</evidence>
<keyword evidence="8" id="KW-1071">Ligand-gated ion channel</keyword>
<dbReference type="GO" id="GO:0012505">
    <property type="term" value="C:endomembrane system"/>
    <property type="evidence" value="ECO:0007669"/>
    <property type="project" value="UniProtKB-SubCell"/>
</dbReference>
<dbReference type="Pfam" id="PF00864">
    <property type="entry name" value="P2X_receptor"/>
    <property type="match status" value="1"/>
</dbReference>
<dbReference type="PANTHER" id="PTHR10125:SF31">
    <property type="entry name" value="P2X RECEPTOR E"/>
    <property type="match status" value="1"/>
</dbReference>
<evidence type="ECO:0000256" key="7">
    <source>
        <dbReference type="ARBA" id="ARBA00023136"/>
    </source>
</evidence>
<evidence type="ECO:0000256" key="3">
    <source>
        <dbReference type="ARBA" id="ARBA00022448"/>
    </source>
</evidence>
<comment type="subcellular location">
    <subcellularLocation>
        <location evidence="1">Endomembrane system</location>
    </subcellularLocation>
</comment>
<dbReference type="Proteomes" id="UP001054837">
    <property type="component" value="Unassembled WGS sequence"/>
</dbReference>
<evidence type="ECO:0000256" key="4">
    <source>
        <dbReference type="ARBA" id="ARBA00022692"/>
    </source>
</evidence>
<dbReference type="Gene3D" id="2.60.490.10">
    <property type="entry name" value="atp-gated p2x4 ion channel domain"/>
    <property type="match status" value="1"/>
</dbReference>
<keyword evidence="6" id="KW-0406">Ion transport</keyword>
<dbReference type="PANTHER" id="PTHR10125">
    <property type="entry name" value="P2X PURINOCEPTOR"/>
    <property type="match status" value="1"/>
</dbReference>
<accession>A0AAV4SE05</accession>
<feature type="region of interest" description="Disordered" evidence="10">
    <location>
        <begin position="1"/>
        <end position="26"/>
    </location>
</feature>
<dbReference type="AlphaFoldDB" id="A0AAV4SE05"/>
<feature type="transmembrane region" description="Helical" evidence="11">
    <location>
        <begin position="66"/>
        <end position="85"/>
    </location>
</feature>
<evidence type="ECO:0000256" key="6">
    <source>
        <dbReference type="ARBA" id="ARBA00023065"/>
    </source>
</evidence>
<keyword evidence="4 11" id="KW-0812">Transmembrane</keyword>
<evidence type="ECO:0000256" key="10">
    <source>
        <dbReference type="SAM" id="MobiDB-lite"/>
    </source>
</evidence>
<name>A0AAV4SE05_9ARAC</name>
<evidence type="ECO:0000256" key="1">
    <source>
        <dbReference type="ARBA" id="ARBA00004308"/>
    </source>
</evidence>